<name>A0A835MLP7_9ROSI</name>
<feature type="transmembrane region" description="Helical" evidence="1">
    <location>
        <begin position="40"/>
        <end position="61"/>
    </location>
</feature>
<keyword evidence="1" id="KW-1133">Transmembrane helix</keyword>
<keyword evidence="1" id="KW-0472">Membrane</keyword>
<keyword evidence="3" id="KW-1185">Reference proteome</keyword>
<dbReference type="OrthoDB" id="2018517at2759"/>
<gene>
    <name evidence="2" type="ORF">SADUNF_Sadunf16G0132000</name>
</gene>
<dbReference type="EMBL" id="JADGMS010000016">
    <property type="protein sequence ID" value="KAF9665526.1"/>
    <property type="molecule type" value="Genomic_DNA"/>
</dbReference>
<sequence length="138" mass="15439">MVSCSLAQMNAEESTLILGRELKEDLTIKTYELMYVPESLSFLDTATMPVILTVVGAALFAKPLMMEDLKDWSVYECTNADQGQCANKIAPSAHFAWNQIQRHEWEQGLKCSMTMGAFLFILLNKPLELLDISLLSSS</sequence>
<accession>A0A835MLP7</accession>
<evidence type="ECO:0000256" key="1">
    <source>
        <dbReference type="SAM" id="Phobius"/>
    </source>
</evidence>
<organism evidence="2 3">
    <name type="scientific">Salix dunnii</name>
    <dbReference type="NCBI Taxonomy" id="1413687"/>
    <lineage>
        <taxon>Eukaryota</taxon>
        <taxon>Viridiplantae</taxon>
        <taxon>Streptophyta</taxon>
        <taxon>Embryophyta</taxon>
        <taxon>Tracheophyta</taxon>
        <taxon>Spermatophyta</taxon>
        <taxon>Magnoliopsida</taxon>
        <taxon>eudicotyledons</taxon>
        <taxon>Gunneridae</taxon>
        <taxon>Pentapetalae</taxon>
        <taxon>rosids</taxon>
        <taxon>fabids</taxon>
        <taxon>Malpighiales</taxon>
        <taxon>Salicaceae</taxon>
        <taxon>Saliceae</taxon>
        <taxon>Salix</taxon>
    </lineage>
</organism>
<protein>
    <submittedName>
        <fullName evidence="2">Uncharacterized protein</fullName>
    </submittedName>
</protein>
<dbReference type="PANTHER" id="PTHR36008:SF1">
    <property type="entry name" value="OS09G0478400 PROTEIN"/>
    <property type="match status" value="1"/>
</dbReference>
<dbReference type="Proteomes" id="UP000657918">
    <property type="component" value="Chromosome 16"/>
</dbReference>
<keyword evidence="1" id="KW-0812">Transmembrane</keyword>
<dbReference type="PANTHER" id="PTHR36008">
    <property type="entry name" value="OS09G0478400 PROTEIN"/>
    <property type="match status" value="1"/>
</dbReference>
<evidence type="ECO:0000313" key="3">
    <source>
        <dbReference type="Proteomes" id="UP000657918"/>
    </source>
</evidence>
<dbReference type="AlphaFoldDB" id="A0A835MLP7"/>
<evidence type="ECO:0000313" key="2">
    <source>
        <dbReference type="EMBL" id="KAF9665526.1"/>
    </source>
</evidence>
<comment type="caution">
    <text evidence="2">The sequence shown here is derived from an EMBL/GenBank/DDBJ whole genome shotgun (WGS) entry which is preliminary data.</text>
</comment>
<reference evidence="2 3" key="1">
    <citation type="submission" date="2020-10" db="EMBL/GenBank/DDBJ databases">
        <title>Plant Genome Project.</title>
        <authorList>
            <person name="Zhang R.-G."/>
        </authorList>
    </citation>
    <scope>NUCLEOTIDE SEQUENCE [LARGE SCALE GENOMIC DNA]</scope>
    <source>
        <strain evidence="2">FAFU-HL-1</strain>
        <tissue evidence="2">Leaf</tissue>
    </source>
</reference>
<proteinExistence type="predicted"/>